<feature type="compositionally biased region" description="Basic and acidic residues" evidence="2">
    <location>
        <begin position="39"/>
        <end position="56"/>
    </location>
</feature>
<evidence type="ECO:0000256" key="2">
    <source>
        <dbReference type="SAM" id="MobiDB-lite"/>
    </source>
</evidence>
<dbReference type="InterPro" id="IPR006886">
    <property type="entry name" value="RNA_pol_III_Rpc5"/>
</dbReference>
<comment type="caution">
    <text evidence="3">The sequence shown here is derived from an EMBL/GenBank/DDBJ whole genome shotgun (WGS) entry which is preliminary data.</text>
</comment>
<feature type="region of interest" description="Disordered" evidence="2">
    <location>
        <begin position="1"/>
        <end position="73"/>
    </location>
</feature>
<evidence type="ECO:0000313" key="4">
    <source>
        <dbReference type="Proteomes" id="UP001054252"/>
    </source>
</evidence>
<proteinExistence type="predicted"/>
<dbReference type="GO" id="GO:0005666">
    <property type="term" value="C:RNA polymerase III complex"/>
    <property type="evidence" value="ECO:0007669"/>
    <property type="project" value="TreeGrafter"/>
</dbReference>
<dbReference type="EMBL" id="BPVZ01000008">
    <property type="protein sequence ID" value="GKU94570.1"/>
    <property type="molecule type" value="Genomic_DNA"/>
</dbReference>
<dbReference type="PANTHER" id="PTHR12069:SF0">
    <property type="entry name" value="DNA-DIRECTED RNA POLYMERASE III SUBUNIT RPC5"/>
    <property type="match status" value="1"/>
</dbReference>
<sequence length="706" mass="78788">MNIEELEDLDGPSQVNARTSKFAPKSSKFAPKIKPKVQLKLESKLEPQEPTGKQKTEPGQSNVLVSKKKENQEVDAKSAVFAELKSEALVSNGAVKMDIDTKAEAEEESKLYDAMEEDREEEEQEQDMIVREIDVFFTPSIDANTQLYVLQYPLRPSWRPYELDERCEEVRVEPASGSVEVDLPLDVDSRNYNGDVTNNKMTKQTLRSVWMPPRATGYAVGVLMGDKLHLNPIHAVVQLRPSLEHLKSGGSKKKHVGTADIEGPVKTEESTEGKSVGPSSKQNKRAQSSTEQKADDEKCFVPLKYHGSVSDFSAQYLQKMMAQESSPIQFTMNSYDYVDSLCPGASNNIKATGASRRFLLSMPLDERFKKLLSEGPPIQRFSALKHFAPDASTEDVFGVLEKHADLLQGLWVPKSKLLFPGDSSKSLPRDYVLVLFSKKTEISLEQVNFAGSRKDEVKGFLKSLAIERPSFKDWKLKEQPDVAFMKRYPDIVKKQEEAWKVKDGALMSLMLKIKGGSSKTKPNIAIKPEKAVNLDKGEAKAVPGAQALRKMADETREAMPRYLKKVFQIHKVCSLQLIRKGLRDLAVSQSATPKLDHSSKFAVTAAAGADAPENELKEVISQVAVEIGGLYVLKSSLEHPEYDPFRNVVIDLLLVNGKFKKAEVKQAASIALKREITDNEYNKVVTDFCEYKSGWWVLKSGDGKPN</sequence>
<organism evidence="3 4">
    <name type="scientific">Rubroshorea leprosula</name>
    <dbReference type="NCBI Taxonomy" id="152421"/>
    <lineage>
        <taxon>Eukaryota</taxon>
        <taxon>Viridiplantae</taxon>
        <taxon>Streptophyta</taxon>
        <taxon>Embryophyta</taxon>
        <taxon>Tracheophyta</taxon>
        <taxon>Spermatophyta</taxon>
        <taxon>Magnoliopsida</taxon>
        <taxon>eudicotyledons</taxon>
        <taxon>Gunneridae</taxon>
        <taxon>Pentapetalae</taxon>
        <taxon>rosids</taxon>
        <taxon>malvids</taxon>
        <taxon>Malvales</taxon>
        <taxon>Dipterocarpaceae</taxon>
        <taxon>Rubroshorea</taxon>
    </lineage>
</organism>
<feature type="compositionally biased region" description="Basic and acidic residues" evidence="2">
    <location>
        <begin position="263"/>
        <end position="272"/>
    </location>
</feature>
<gene>
    <name evidence="3" type="ORF">SLEP1_g8041</name>
</gene>
<dbReference type="PANTHER" id="PTHR12069">
    <property type="entry name" value="DNA-DIRECTED RNA POLYMERASES III 80 KDA POLYPEPTIDE RNA POLYMERASE III SUBUNIT 5"/>
    <property type="match status" value="1"/>
</dbReference>
<dbReference type="GO" id="GO:0042797">
    <property type="term" value="P:tRNA transcription by RNA polymerase III"/>
    <property type="evidence" value="ECO:0007669"/>
    <property type="project" value="TreeGrafter"/>
</dbReference>
<name>A0AAV5IBC7_9ROSI</name>
<dbReference type="Proteomes" id="UP001054252">
    <property type="component" value="Unassembled WGS sequence"/>
</dbReference>
<keyword evidence="4" id="KW-1185">Reference proteome</keyword>
<reference evidence="3 4" key="1">
    <citation type="journal article" date="2021" name="Commun. Biol.">
        <title>The genome of Shorea leprosula (Dipterocarpaceae) highlights the ecological relevance of drought in aseasonal tropical rainforests.</title>
        <authorList>
            <person name="Ng K.K.S."/>
            <person name="Kobayashi M.J."/>
            <person name="Fawcett J.A."/>
            <person name="Hatakeyama M."/>
            <person name="Paape T."/>
            <person name="Ng C.H."/>
            <person name="Ang C.C."/>
            <person name="Tnah L.H."/>
            <person name="Lee C.T."/>
            <person name="Nishiyama T."/>
            <person name="Sese J."/>
            <person name="O'Brien M.J."/>
            <person name="Copetti D."/>
            <person name="Mohd Noor M.I."/>
            <person name="Ong R.C."/>
            <person name="Putra M."/>
            <person name="Sireger I.Z."/>
            <person name="Indrioko S."/>
            <person name="Kosugi Y."/>
            <person name="Izuno A."/>
            <person name="Isagi Y."/>
            <person name="Lee S.L."/>
            <person name="Shimizu K.K."/>
        </authorList>
    </citation>
    <scope>NUCLEOTIDE SEQUENCE [LARGE SCALE GENOMIC DNA]</scope>
    <source>
        <strain evidence="3">214</strain>
    </source>
</reference>
<evidence type="ECO:0000313" key="3">
    <source>
        <dbReference type="EMBL" id="GKU94570.1"/>
    </source>
</evidence>
<keyword evidence="1" id="KW-0175">Coiled coil</keyword>
<feature type="region of interest" description="Disordered" evidence="2">
    <location>
        <begin position="246"/>
        <end position="295"/>
    </location>
</feature>
<feature type="coiled-coil region" evidence="1">
    <location>
        <begin position="105"/>
        <end position="132"/>
    </location>
</feature>
<feature type="compositionally biased region" description="Polar residues" evidence="2">
    <location>
        <begin position="277"/>
        <end position="291"/>
    </location>
</feature>
<dbReference type="Pfam" id="PF04801">
    <property type="entry name" value="RPC5"/>
    <property type="match status" value="1"/>
</dbReference>
<accession>A0AAV5IBC7</accession>
<protein>
    <recommendedName>
        <fullName evidence="5">DNA-directed RNA polymerase III subunit RPC5</fullName>
    </recommendedName>
</protein>
<evidence type="ECO:0000256" key="1">
    <source>
        <dbReference type="SAM" id="Coils"/>
    </source>
</evidence>
<dbReference type="AlphaFoldDB" id="A0AAV5IBC7"/>
<feature type="compositionally biased region" description="Acidic residues" evidence="2">
    <location>
        <begin position="1"/>
        <end position="10"/>
    </location>
</feature>
<evidence type="ECO:0008006" key="5">
    <source>
        <dbReference type="Google" id="ProtNLM"/>
    </source>
</evidence>